<dbReference type="EMBL" id="CAUYUJ010009591">
    <property type="protein sequence ID" value="CAK0827197.1"/>
    <property type="molecule type" value="Genomic_DNA"/>
</dbReference>
<comment type="caution">
    <text evidence="1">The sequence shown here is derived from an EMBL/GenBank/DDBJ whole genome shotgun (WGS) entry which is preliminary data.</text>
</comment>
<organism evidence="1 2">
    <name type="scientific">Prorocentrum cordatum</name>
    <dbReference type="NCBI Taxonomy" id="2364126"/>
    <lineage>
        <taxon>Eukaryota</taxon>
        <taxon>Sar</taxon>
        <taxon>Alveolata</taxon>
        <taxon>Dinophyceae</taxon>
        <taxon>Prorocentrales</taxon>
        <taxon>Prorocentraceae</taxon>
        <taxon>Prorocentrum</taxon>
    </lineage>
</organism>
<reference evidence="1" key="1">
    <citation type="submission" date="2023-10" db="EMBL/GenBank/DDBJ databases">
        <authorList>
            <person name="Chen Y."/>
            <person name="Shah S."/>
            <person name="Dougan E. K."/>
            <person name="Thang M."/>
            <person name="Chan C."/>
        </authorList>
    </citation>
    <scope>NUCLEOTIDE SEQUENCE [LARGE SCALE GENOMIC DNA]</scope>
</reference>
<evidence type="ECO:0000313" key="1">
    <source>
        <dbReference type="EMBL" id="CAK0827197.1"/>
    </source>
</evidence>
<evidence type="ECO:0000313" key="2">
    <source>
        <dbReference type="Proteomes" id="UP001189429"/>
    </source>
</evidence>
<protein>
    <submittedName>
        <fullName evidence="1">Uncharacterized protein</fullName>
    </submittedName>
</protein>
<sequence>MEWKAGVAPTERRSGEVLLELLPVLATNGLEHRPGEGTHELETSVSTRDRVRTSNLLVTVGDDSGEAGGRSNTLTRGTTGGNTLQRRVMGLVGLALLGEDVDSVDETVQRVLLIGERRLLPIERVLHRVKTLD</sequence>
<proteinExistence type="predicted"/>
<accession>A0ABN9S7M3</accession>
<name>A0ABN9S7M3_9DINO</name>
<dbReference type="Proteomes" id="UP001189429">
    <property type="component" value="Unassembled WGS sequence"/>
</dbReference>
<keyword evidence="2" id="KW-1185">Reference proteome</keyword>
<gene>
    <name evidence="1" type="ORF">PCOR1329_LOCUS26795</name>
</gene>